<comment type="caution">
    <text evidence="2">The sequence shown here is derived from an EMBL/GenBank/DDBJ whole genome shotgun (WGS) entry which is preliminary data.</text>
</comment>
<accession>A0A5A9GQP7</accession>
<evidence type="ECO:0000256" key="1">
    <source>
        <dbReference type="SAM" id="MobiDB-lite"/>
    </source>
</evidence>
<proteinExistence type="predicted"/>
<feature type="compositionally biased region" description="Basic and acidic residues" evidence="1">
    <location>
        <begin position="47"/>
        <end position="57"/>
    </location>
</feature>
<name>A0A5A9GQP7_AZOLI</name>
<protein>
    <submittedName>
        <fullName evidence="2">Uncharacterized protein</fullName>
    </submittedName>
</protein>
<dbReference type="OrthoDB" id="7307812at2"/>
<reference evidence="2 3" key="1">
    <citation type="submission" date="2019-08" db="EMBL/GenBank/DDBJ databases">
        <authorList>
            <person name="Grouzdev D."/>
            <person name="Tikhonova E."/>
            <person name="Kravchenko I."/>
        </authorList>
    </citation>
    <scope>NUCLEOTIDE SEQUENCE [LARGE SCALE GENOMIC DNA]</scope>
    <source>
        <strain evidence="2 3">59b</strain>
    </source>
</reference>
<dbReference type="EMBL" id="VTTN01000003">
    <property type="protein sequence ID" value="KAA0596693.1"/>
    <property type="molecule type" value="Genomic_DNA"/>
</dbReference>
<evidence type="ECO:0000313" key="3">
    <source>
        <dbReference type="Proteomes" id="UP000324927"/>
    </source>
</evidence>
<sequence length="65" mass="6894">MTIQNIQNSIIRGADGRLYAISANGITEVADSTAASVRSHIRSGELSGRDVADHEAARNMVTPNL</sequence>
<organism evidence="2 3">
    <name type="scientific">Azospirillum lipoferum</name>
    <dbReference type="NCBI Taxonomy" id="193"/>
    <lineage>
        <taxon>Bacteria</taxon>
        <taxon>Pseudomonadati</taxon>
        <taxon>Pseudomonadota</taxon>
        <taxon>Alphaproteobacteria</taxon>
        <taxon>Rhodospirillales</taxon>
        <taxon>Azospirillaceae</taxon>
        <taxon>Azospirillum</taxon>
    </lineage>
</organism>
<gene>
    <name evidence="2" type="ORF">FZ942_11400</name>
</gene>
<feature type="region of interest" description="Disordered" evidence="1">
    <location>
        <begin position="44"/>
        <end position="65"/>
    </location>
</feature>
<dbReference type="Proteomes" id="UP000324927">
    <property type="component" value="Unassembled WGS sequence"/>
</dbReference>
<dbReference type="AlphaFoldDB" id="A0A5A9GQP7"/>
<keyword evidence="3" id="KW-1185">Reference proteome</keyword>
<dbReference type="RefSeq" id="WP_149231196.1">
    <property type="nucleotide sequence ID" value="NZ_JALJXJ010000004.1"/>
</dbReference>
<evidence type="ECO:0000313" key="2">
    <source>
        <dbReference type="EMBL" id="KAA0596693.1"/>
    </source>
</evidence>